<evidence type="ECO:0000256" key="2">
    <source>
        <dbReference type="ARBA" id="ARBA00022448"/>
    </source>
</evidence>
<feature type="domain" description="TonB-dependent receptor-like beta-barrel" evidence="11">
    <location>
        <begin position="375"/>
        <end position="926"/>
    </location>
</feature>
<dbReference type="AlphaFoldDB" id="A0A919E423"/>
<reference evidence="13" key="2">
    <citation type="submission" date="2020-09" db="EMBL/GenBank/DDBJ databases">
        <authorList>
            <person name="Sun Q."/>
            <person name="Kim S."/>
        </authorList>
    </citation>
    <scope>NUCLEOTIDE SEQUENCE</scope>
    <source>
        <strain evidence="13">KCTC 42590</strain>
    </source>
</reference>
<evidence type="ECO:0000313" key="13">
    <source>
        <dbReference type="EMBL" id="GHF10365.1"/>
    </source>
</evidence>
<evidence type="ECO:0000259" key="11">
    <source>
        <dbReference type="Pfam" id="PF00593"/>
    </source>
</evidence>
<protein>
    <submittedName>
        <fullName evidence="13">TonB-dependent receptor</fullName>
    </submittedName>
</protein>
<feature type="signal peptide" evidence="10">
    <location>
        <begin position="1"/>
        <end position="35"/>
    </location>
</feature>
<keyword evidence="2 8" id="KW-0813">Transport</keyword>
<dbReference type="Pfam" id="PF07715">
    <property type="entry name" value="Plug"/>
    <property type="match status" value="1"/>
</dbReference>
<comment type="caution">
    <text evidence="13">The sequence shown here is derived from an EMBL/GenBank/DDBJ whole genome shotgun (WGS) entry which is preliminary data.</text>
</comment>
<organism evidence="13 14">
    <name type="scientific">Kordiimonas sediminis</name>
    <dbReference type="NCBI Taxonomy" id="1735581"/>
    <lineage>
        <taxon>Bacteria</taxon>
        <taxon>Pseudomonadati</taxon>
        <taxon>Pseudomonadota</taxon>
        <taxon>Alphaproteobacteria</taxon>
        <taxon>Kordiimonadales</taxon>
        <taxon>Kordiimonadaceae</taxon>
        <taxon>Kordiimonas</taxon>
    </lineage>
</organism>
<keyword evidence="7 8" id="KW-0998">Cell outer membrane</keyword>
<comment type="similarity">
    <text evidence="8 9">Belongs to the TonB-dependent receptor family.</text>
</comment>
<keyword evidence="3 8" id="KW-1134">Transmembrane beta strand</keyword>
<evidence type="ECO:0000256" key="6">
    <source>
        <dbReference type="ARBA" id="ARBA00023136"/>
    </source>
</evidence>
<gene>
    <name evidence="13" type="ORF">GCM10017044_00060</name>
</gene>
<dbReference type="Proteomes" id="UP000630923">
    <property type="component" value="Unassembled WGS sequence"/>
</dbReference>
<keyword evidence="10" id="KW-0732">Signal</keyword>
<dbReference type="GO" id="GO:0009279">
    <property type="term" value="C:cell outer membrane"/>
    <property type="evidence" value="ECO:0007669"/>
    <property type="project" value="UniProtKB-SubCell"/>
</dbReference>
<dbReference type="PANTHER" id="PTHR47234:SF2">
    <property type="entry name" value="TONB-DEPENDENT RECEPTOR"/>
    <property type="match status" value="1"/>
</dbReference>
<feature type="domain" description="TonB-dependent receptor plug" evidence="12">
    <location>
        <begin position="60"/>
        <end position="169"/>
    </location>
</feature>
<dbReference type="SUPFAM" id="SSF56935">
    <property type="entry name" value="Porins"/>
    <property type="match status" value="1"/>
</dbReference>
<dbReference type="PANTHER" id="PTHR47234">
    <property type="match status" value="1"/>
</dbReference>
<evidence type="ECO:0000256" key="3">
    <source>
        <dbReference type="ARBA" id="ARBA00022452"/>
    </source>
</evidence>
<dbReference type="PROSITE" id="PS52016">
    <property type="entry name" value="TONB_DEPENDENT_REC_3"/>
    <property type="match status" value="1"/>
</dbReference>
<evidence type="ECO:0000256" key="10">
    <source>
        <dbReference type="SAM" id="SignalP"/>
    </source>
</evidence>
<comment type="subcellular location">
    <subcellularLocation>
        <location evidence="1 8">Cell outer membrane</location>
        <topology evidence="1 8">Multi-pass membrane protein</topology>
    </subcellularLocation>
</comment>
<dbReference type="InterPro" id="IPR037066">
    <property type="entry name" value="Plug_dom_sf"/>
</dbReference>
<dbReference type="InterPro" id="IPR036942">
    <property type="entry name" value="Beta-barrel_TonB_sf"/>
</dbReference>
<keyword evidence="14" id="KW-1185">Reference proteome</keyword>
<dbReference type="Pfam" id="PF00593">
    <property type="entry name" value="TonB_dep_Rec_b-barrel"/>
    <property type="match status" value="1"/>
</dbReference>
<evidence type="ECO:0000256" key="1">
    <source>
        <dbReference type="ARBA" id="ARBA00004571"/>
    </source>
</evidence>
<name>A0A919E423_9PROT</name>
<evidence type="ECO:0000256" key="5">
    <source>
        <dbReference type="ARBA" id="ARBA00023077"/>
    </source>
</evidence>
<keyword evidence="13" id="KW-0675">Receptor</keyword>
<keyword evidence="4 8" id="KW-0812">Transmembrane</keyword>
<evidence type="ECO:0000256" key="8">
    <source>
        <dbReference type="PROSITE-ProRule" id="PRU01360"/>
    </source>
</evidence>
<feature type="chain" id="PRO_5037182123" evidence="10">
    <location>
        <begin position="36"/>
        <end position="963"/>
    </location>
</feature>
<dbReference type="EMBL" id="BNCI01000001">
    <property type="protein sequence ID" value="GHF10365.1"/>
    <property type="molecule type" value="Genomic_DNA"/>
</dbReference>
<evidence type="ECO:0000256" key="4">
    <source>
        <dbReference type="ARBA" id="ARBA00022692"/>
    </source>
</evidence>
<dbReference type="InterPro" id="IPR000531">
    <property type="entry name" value="Beta-barrel_TonB"/>
</dbReference>
<evidence type="ECO:0000259" key="12">
    <source>
        <dbReference type="Pfam" id="PF07715"/>
    </source>
</evidence>
<dbReference type="Gene3D" id="2.170.130.10">
    <property type="entry name" value="TonB-dependent receptor, plug domain"/>
    <property type="match status" value="1"/>
</dbReference>
<dbReference type="InterPro" id="IPR039426">
    <property type="entry name" value="TonB-dep_rcpt-like"/>
</dbReference>
<dbReference type="RefSeq" id="WP_191249520.1">
    <property type="nucleotide sequence ID" value="NZ_BNCI01000001.1"/>
</dbReference>
<keyword evidence="5 9" id="KW-0798">TonB box</keyword>
<sequence length="963" mass="102599">MSTHSTRLRRAALLGSTATLVASFALGLGVTPVSAQDADESTEFEEVVVTGSRIMRRDLTAPSPVSTVGAEEFQLTGAQNVEQVLATLPQTIPGFGGSSNNPGNGTATVNLRGLGTQRTLVLVNGRRYLQSNQSGVVDLNTIPSTLIERVEVVTGGASAVYGSDALSGVVNFIMKDDFEGMEVGAQYDTTSHGDAEKYNIDMTMGGNFADGKGNATLYLGYVKRKPLFQGDRKFTTFALEDCDNDDPRNEFGVGEGLCAGGSSGVPEAHVFGSGVLSTIFAPDGSLIPWVNSGPNNTRFNYAPDNYLQLPQERWMASSTAHYQINDNVRAYTEAMFVHNRVPQELAPTPAFTTVEVNPDSPFFAPDAQAAFDAIRSDTNGDGVVDGDDNAVVFVGRRMVENGPRQSLDTRNGFRVLVGFDGEVAEGWNYDVSYSYARVDYTNLLNNDVAASRFIQAIAVTDDGTACQDPSGGCVPLNIWGAGNISQEAIDFVNVGAANVTSITTQNVQGFVSGSLGDWTGAGDVGLALGVEYRTDSSDNRNDEFLASGDVLGFNSGQNTAGSYDVYDIFGELALPLLSDVAGAESLEASLAARYSDYSTAGSVWSYAAGLTWAPIADISFRANYQRAVRAPNVNELFGGLSNGFPGATDPCAVTSEGVAPDASLKSLCEATGVGAGLFGVFGQANAQIEGLFGGNPDLQEETSDTWTFGAVFTPEALPGFTATIDYYKIDITDAIFVLGGGVNNVLDVCYNVVQDVNSPFCQAITRRADGNVDNVKVLNANIGALKTEGIDLQMNYSTDVEWGFFDGGSTLDFNFIGTHVMENSFIATNEGELAEDVVECGNTFGETCGEPDPEFRFNLRSTMTNGPMSLSLNWRWIGSSKVDAIINGDDPAGYSIPKLKSKSYFDLSGTYDVNETLQLYGGVRNLLNTKPQFLGTDQSQANTYPETYDAIGMRIFLGGKVRF</sequence>
<dbReference type="InterPro" id="IPR012910">
    <property type="entry name" value="Plug_dom"/>
</dbReference>
<evidence type="ECO:0000256" key="9">
    <source>
        <dbReference type="RuleBase" id="RU003357"/>
    </source>
</evidence>
<accession>A0A919E423</accession>
<keyword evidence="6 8" id="KW-0472">Membrane</keyword>
<evidence type="ECO:0000256" key="7">
    <source>
        <dbReference type="ARBA" id="ARBA00023237"/>
    </source>
</evidence>
<proteinExistence type="inferred from homology"/>
<dbReference type="Gene3D" id="2.40.170.20">
    <property type="entry name" value="TonB-dependent receptor, beta-barrel domain"/>
    <property type="match status" value="1"/>
</dbReference>
<reference evidence="13" key="1">
    <citation type="journal article" date="2014" name="Int. J. Syst. Evol. Microbiol.">
        <title>Complete genome sequence of Corynebacterium casei LMG S-19264T (=DSM 44701T), isolated from a smear-ripened cheese.</title>
        <authorList>
            <consortium name="US DOE Joint Genome Institute (JGI-PGF)"/>
            <person name="Walter F."/>
            <person name="Albersmeier A."/>
            <person name="Kalinowski J."/>
            <person name="Ruckert C."/>
        </authorList>
    </citation>
    <scope>NUCLEOTIDE SEQUENCE</scope>
    <source>
        <strain evidence="13">KCTC 42590</strain>
    </source>
</reference>
<evidence type="ECO:0000313" key="14">
    <source>
        <dbReference type="Proteomes" id="UP000630923"/>
    </source>
</evidence>